<dbReference type="EMBL" id="KZ825922">
    <property type="protein sequence ID" value="PYH92211.1"/>
    <property type="molecule type" value="Genomic_DNA"/>
</dbReference>
<organism evidence="1 2">
    <name type="scientific">Aspergillus ellipticus CBS 707.79</name>
    <dbReference type="NCBI Taxonomy" id="1448320"/>
    <lineage>
        <taxon>Eukaryota</taxon>
        <taxon>Fungi</taxon>
        <taxon>Dikarya</taxon>
        <taxon>Ascomycota</taxon>
        <taxon>Pezizomycotina</taxon>
        <taxon>Eurotiomycetes</taxon>
        <taxon>Eurotiomycetidae</taxon>
        <taxon>Eurotiales</taxon>
        <taxon>Aspergillaceae</taxon>
        <taxon>Aspergillus</taxon>
        <taxon>Aspergillus subgen. Circumdati</taxon>
    </lineage>
</organism>
<name>A0A319D4Z6_9EURO</name>
<protein>
    <submittedName>
        <fullName evidence="1">Uncharacterized protein</fullName>
    </submittedName>
</protein>
<keyword evidence="2" id="KW-1185">Reference proteome</keyword>
<sequence length="173" mass="19952">MSSLSAPTSTTSSGWLPNELSPFFGPKENYAHCHQFESHSILPGSYPSATKMPLFAMLVERTLKDFESPRYSFRRRPRHPRRSRRNGLKDRNEPRYWAPTFVISDSHHQHQTHENIACFILSPESQHAQAYHAMKDFAAIQFAIGLEDIPSWWESGFGFAILWMQPTLGLNDF</sequence>
<dbReference type="Proteomes" id="UP000247810">
    <property type="component" value="Unassembled WGS sequence"/>
</dbReference>
<evidence type="ECO:0000313" key="2">
    <source>
        <dbReference type="Proteomes" id="UP000247810"/>
    </source>
</evidence>
<proteinExistence type="predicted"/>
<accession>A0A319D4Z6</accession>
<gene>
    <name evidence="1" type="ORF">BO71DRAFT_432102</name>
</gene>
<reference evidence="1 2" key="1">
    <citation type="submission" date="2018-02" db="EMBL/GenBank/DDBJ databases">
        <title>The genomes of Aspergillus section Nigri reveals drivers in fungal speciation.</title>
        <authorList>
            <consortium name="DOE Joint Genome Institute"/>
            <person name="Vesth T.C."/>
            <person name="Nybo J."/>
            <person name="Theobald S."/>
            <person name="Brandl J."/>
            <person name="Frisvad J.C."/>
            <person name="Nielsen K.F."/>
            <person name="Lyhne E.K."/>
            <person name="Kogle M.E."/>
            <person name="Kuo A."/>
            <person name="Riley R."/>
            <person name="Clum A."/>
            <person name="Nolan M."/>
            <person name="Lipzen A."/>
            <person name="Salamov A."/>
            <person name="Henrissat B."/>
            <person name="Wiebenga A."/>
            <person name="De vries R.P."/>
            <person name="Grigoriev I.V."/>
            <person name="Mortensen U.H."/>
            <person name="Andersen M.R."/>
            <person name="Baker S.E."/>
        </authorList>
    </citation>
    <scope>NUCLEOTIDE SEQUENCE [LARGE SCALE GENOMIC DNA]</scope>
    <source>
        <strain evidence="1 2">CBS 707.79</strain>
    </source>
</reference>
<evidence type="ECO:0000313" key="1">
    <source>
        <dbReference type="EMBL" id="PYH92211.1"/>
    </source>
</evidence>
<dbReference type="AlphaFoldDB" id="A0A319D4Z6"/>
<dbReference type="VEuPathDB" id="FungiDB:BO71DRAFT_432102"/>